<dbReference type="CDD" id="cd02846">
    <property type="entry name" value="PAZ_argonaute_like"/>
    <property type="match status" value="1"/>
</dbReference>
<dbReference type="RefSeq" id="XP_026192612.1">
    <property type="nucleotide sequence ID" value="XM_026336827.1"/>
</dbReference>
<dbReference type="InterPro" id="IPR036085">
    <property type="entry name" value="PAZ_dom_sf"/>
</dbReference>
<dbReference type="InterPro" id="IPR003165">
    <property type="entry name" value="Piwi"/>
</dbReference>
<name>A0A6P6RZ19_9EIME</name>
<sequence length="1214" mass="137027">MSDRGDPRRWEPRGGRFREERAGGVRREERRDERWQGEVGRGRCPWEHHPNGFGRGEGRGFGRGRGRGFRGGARQPPLPEYLDRALESTAQRKGQVLCNAWSMKLEDGLSAWGYPISIRESGTERPVEERKERRRVLAELLKALTGVHEPPGSARPRRVVSRGAQHSELLRWLIVYSSRIRALIKEEPTREVALRDGEAPSRVYKVTFGEERPLTGGDWRFYFMAAIMSTLEAASYQRAFGQSQYLKLDPRSLRTESQLLGIDATLVQSEKSWLLKMSRHDRKLELGCLEDHLRDMDHQKAQITYRNRLCVAVHKGNIYRIINVTDTTADRATFEKGGQTINVAQYFKDAYNEHVEGKLVVQAKEVRGGSRVCFLPVNLLRVIAQAPPPTAGSRAVLRPKSAQETLVDCAELVADILRTPAVRNQMSELKLQIGDKGLPLDVQQNVTNLRKLMGDVRSFGEARISWGATERERQQDTSADLSPDFRARLCQNLVLRHKVPLDKQWMLLVCTGRREHGGSRAAEAIKNTIELTRQRIRYKNQLVVEMEAPVCCEHFVKTEAEWKRGKVEVTKRSLRDLFSLHRQGLRGAIVLLAYDSDEVNNRVRIAAKQVSVQMDFPVQCCKLQTLQNFKNKPEDKSMNMWWNVYLQFQTKITDEESRAGVPWAADQPLAPLREAPAPPTKVSEIARAIGIAVNSFGPASSRCAVVGIVGGRNVEHTRFISHIGASDPPNYRAGVVRDMARHFQLFWEKFTRHLDVAAGHSRPAPAHLLIYRSAPSGNSQIKEVLAHEVAAIRDVIEADLGKIEFSSEKRELTIEHPVAAAFPEGVFQCALRMCRETDLEAFSGKAEDIGAHINYKGAILSCDGPTLTSQGRNILRVRMEEGFVPLYRPLGLLICTFFWPESEPHQVIQAEDKLGVVLPDTHRLLSYARSNYRWLQPIKLTFTATADEPTPHANGVIIALDGYVSPEVKFHKNEPRLGSTVYLRKAIISHIIQRVHLNVLVNPHRPASPMRFFMRGRDGVQGLPVGSYIDSGPIIPISPDTATLEKKFLIGTADPTRGSPSASEFHIIANESDWSRHFLAVVSYKLCHMYYNWAGTVKHPHILQMALAIVRQHQIYIASESGYGLDSEFNLDEPAEEQPLEQQESPEEGEEAETRERLQKRRQEGGYATHVGGREGLERTDDAAEREAGKQNLRELKANLERPDSVLMTTAFML</sequence>
<dbReference type="PANTHER" id="PTHR22891">
    <property type="entry name" value="EUKARYOTIC TRANSLATION INITIATION FACTOR 2C"/>
    <property type="match status" value="1"/>
</dbReference>
<dbReference type="InterPro" id="IPR012337">
    <property type="entry name" value="RNaseH-like_sf"/>
</dbReference>
<feature type="region of interest" description="Disordered" evidence="1">
    <location>
        <begin position="1134"/>
        <end position="1188"/>
    </location>
</feature>
<dbReference type="AlphaFoldDB" id="A0A6P6RZ19"/>
<dbReference type="Gene3D" id="3.30.420.10">
    <property type="entry name" value="Ribonuclease H-like superfamily/Ribonuclease H"/>
    <property type="match status" value="1"/>
</dbReference>
<dbReference type="GO" id="GO:0003676">
    <property type="term" value="F:nucleic acid binding"/>
    <property type="evidence" value="ECO:0007669"/>
    <property type="project" value="InterPro"/>
</dbReference>
<evidence type="ECO:0000313" key="4">
    <source>
        <dbReference type="RefSeq" id="XP_026192612.1"/>
    </source>
</evidence>
<evidence type="ECO:0000259" key="2">
    <source>
        <dbReference type="SMART" id="SM00950"/>
    </source>
</evidence>
<reference evidence="4" key="1">
    <citation type="submission" date="2025-08" db="UniProtKB">
        <authorList>
            <consortium name="RefSeq"/>
        </authorList>
    </citation>
    <scope>IDENTIFICATION</scope>
</reference>
<dbReference type="GeneID" id="34622554"/>
<evidence type="ECO:0000256" key="1">
    <source>
        <dbReference type="SAM" id="MobiDB-lite"/>
    </source>
</evidence>
<dbReference type="SUPFAM" id="SSF53098">
    <property type="entry name" value="Ribonuclease H-like"/>
    <property type="match status" value="2"/>
</dbReference>
<organism evidence="3 4">
    <name type="scientific">Cyclospora cayetanensis</name>
    <dbReference type="NCBI Taxonomy" id="88456"/>
    <lineage>
        <taxon>Eukaryota</taxon>
        <taxon>Sar</taxon>
        <taxon>Alveolata</taxon>
        <taxon>Apicomplexa</taxon>
        <taxon>Conoidasida</taxon>
        <taxon>Coccidia</taxon>
        <taxon>Eucoccidiorida</taxon>
        <taxon>Eimeriorina</taxon>
        <taxon>Eimeriidae</taxon>
        <taxon>Cyclospora</taxon>
    </lineage>
</organism>
<dbReference type="Proteomes" id="UP000515125">
    <property type="component" value="Unplaced"/>
</dbReference>
<gene>
    <name evidence="4" type="primary">LOC34622554</name>
</gene>
<dbReference type="Gene3D" id="2.170.260.10">
    <property type="entry name" value="paz domain"/>
    <property type="match status" value="1"/>
</dbReference>
<keyword evidence="3" id="KW-1185">Reference proteome</keyword>
<feature type="compositionally biased region" description="Basic and acidic residues" evidence="1">
    <location>
        <begin position="1"/>
        <end position="60"/>
    </location>
</feature>
<feature type="compositionally biased region" description="Acidic residues" evidence="1">
    <location>
        <begin position="1134"/>
        <end position="1151"/>
    </location>
</feature>
<feature type="region of interest" description="Disordered" evidence="1">
    <location>
        <begin position="1"/>
        <end position="79"/>
    </location>
</feature>
<protein>
    <submittedName>
        <fullName evidence="4">Uncharacterized protein LOC34622554</fullName>
    </submittedName>
</protein>
<feature type="compositionally biased region" description="Basic and acidic residues" evidence="1">
    <location>
        <begin position="1152"/>
        <end position="1164"/>
    </location>
</feature>
<proteinExistence type="predicted"/>
<feature type="domain" description="Piwi" evidence="2">
    <location>
        <begin position="589"/>
        <end position="1118"/>
    </location>
</feature>
<accession>A0A6P6RZ19</accession>
<evidence type="ECO:0000313" key="3">
    <source>
        <dbReference type="Proteomes" id="UP000515125"/>
    </source>
</evidence>
<feature type="compositionally biased region" description="Basic and acidic residues" evidence="1">
    <location>
        <begin position="1172"/>
        <end position="1188"/>
    </location>
</feature>
<dbReference type="SUPFAM" id="SSF101690">
    <property type="entry name" value="PAZ domain"/>
    <property type="match status" value="1"/>
</dbReference>
<dbReference type="SMART" id="SM00950">
    <property type="entry name" value="Piwi"/>
    <property type="match status" value="1"/>
</dbReference>
<dbReference type="OrthoDB" id="445936at2759"/>
<dbReference type="InterPro" id="IPR036397">
    <property type="entry name" value="RNaseH_sf"/>
</dbReference>